<evidence type="ECO:0000259" key="5">
    <source>
        <dbReference type="PROSITE" id="PS50053"/>
    </source>
</evidence>
<evidence type="ECO:0000256" key="4">
    <source>
        <dbReference type="ARBA" id="ARBA00022801"/>
    </source>
</evidence>
<dbReference type="Pfam" id="PF00240">
    <property type="entry name" value="ubiquitin"/>
    <property type="match status" value="1"/>
</dbReference>
<accession>A0A6P6RWP9</accession>
<evidence type="ECO:0000256" key="2">
    <source>
        <dbReference type="ARBA" id="ARBA00022670"/>
    </source>
</evidence>
<dbReference type="PROSITE" id="PS50053">
    <property type="entry name" value="UBIQUITIN_2"/>
    <property type="match status" value="1"/>
</dbReference>
<dbReference type="GO" id="GO:0004190">
    <property type="term" value="F:aspartic-type endopeptidase activity"/>
    <property type="evidence" value="ECO:0007669"/>
    <property type="project" value="UniProtKB-KW"/>
</dbReference>
<dbReference type="AlphaFoldDB" id="A0A6P6RWP9"/>
<dbReference type="InterPro" id="IPR019103">
    <property type="entry name" value="Peptidase_aspartic_DDI1-type"/>
</dbReference>
<gene>
    <name evidence="7" type="primary">LOC34621403</name>
</gene>
<evidence type="ECO:0000313" key="7">
    <source>
        <dbReference type="RefSeq" id="XP_026191782.1"/>
    </source>
</evidence>
<dbReference type="InterPro" id="IPR000626">
    <property type="entry name" value="Ubiquitin-like_dom"/>
</dbReference>
<dbReference type="SMART" id="SM00213">
    <property type="entry name" value="UBQ"/>
    <property type="match status" value="1"/>
</dbReference>
<dbReference type="Pfam" id="PF09668">
    <property type="entry name" value="Asp_protease"/>
    <property type="match status" value="1"/>
</dbReference>
<dbReference type="PANTHER" id="PTHR12917:SF1">
    <property type="entry name" value="AT13091P"/>
    <property type="match status" value="1"/>
</dbReference>
<keyword evidence="4" id="KW-0378">Hydrolase</keyword>
<dbReference type="SUPFAM" id="SSF50630">
    <property type="entry name" value="Acid proteases"/>
    <property type="match status" value="1"/>
</dbReference>
<dbReference type="Gene3D" id="2.40.70.10">
    <property type="entry name" value="Acid Proteases"/>
    <property type="match status" value="1"/>
</dbReference>
<reference evidence="7" key="1">
    <citation type="submission" date="2025-08" db="UniProtKB">
        <authorList>
            <consortium name="RefSeq"/>
        </authorList>
    </citation>
    <scope>IDENTIFICATION</scope>
</reference>
<keyword evidence="3" id="KW-0064">Aspartyl protease</keyword>
<feature type="domain" description="Ubiquitin-like" evidence="5">
    <location>
        <begin position="1"/>
        <end position="77"/>
    </location>
</feature>
<keyword evidence="6" id="KW-1185">Reference proteome</keyword>
<comment type="similarity">
    <text evidence="1">Belongs to the DDI1 family.</text>
</comment>
<dbReference type="InterPro" id="IPR033882">
    <property type="entry name" value="DDI1_N"/>
</dbReference>
<dbReference type="CDD" id="cd05479">
    <property type="entry name" value="RP_DDI"/>
    <property type="match status" value="1"/>
</dbReference>
<proteinExistence type="inferred from homology"/>
<sequence>MQITVTDADGQAFGLDLTRETEVESLKSIIAVELNIPPDRQRILVEGHPLRSAARTLGEAGIGEGAILLVLSEGTGAEATAAPHSIPQNISEQQLQQPSRPVLGNQQREQVSAVQHLDFSGIVVDGGRVSQFPAATTVPPSSTTLASPPLATALSPTAVTAPSAVGSATETAAQIQALIRQHAEAVVAAAKTDPASLGIMRAHNPLLGDAISSAIQERQEAANQATPDAQHLNQPGPAMKRVMDLLMVDFEKKKQAQEERMRRLAFIKRDPLSLESQQFLLEELQQERINENYSMAREHLPEGFGSVCMLYVGLEINGVRCKAFVDSGAQQSILSVEFAEKCALSSLIDTRFAGSAHGVGKAPIVGRVHVAPLKLGTKFCPCNFIVLEDKRVEMILGLDLLRRYQMILDFKKNVLIFDGKSPSSEFSATLTNLTLEVAKQKNGDSSLARAVLEEHSP</sequence>
<dbReference type="Proteomes" id="UP000515125">
    <property type="component" value="Unplaced"/>
</dbReference>
<dbReference type="CDD" id="cd01796">
    <property type="entry name" value="Ubl_Ddi1_like"/>
    <property type="match status" value="1"/>
</dbReference>
<dbReference type="RefSeq" id="XP_026191782.1">
    <property type="nucleotide sequence ID" value="XM_026335997.1"/>
</dbReference>
<dbReference type="GO" id="GO:0006508">
    <property type="term" value="P:proteolysis"/>
    <property type="evidence" value="ECO:0007669"/>
    <property type="project" value="UniProtKB-KW"/>
</dbReference>
<dbReference type="SUPFAM" id="SSF54236">
    <property type="entry name" value="Ubiquitin-like"/>
    <property type="match status" value="1"/>
</dbReference>
<dbReference type="InterPro" id="IPR029071">
    <property type="entry name" value="Ubiquitin-like_domsf"/>
</dbReference>
<dbReference type="GeneID" id="34621403"/>
<dbReference type="InterPro" id="IPR021109">
    <property type="entry name" value="Peptidase_aspartic_dom_sf"/>
</dbReference>
<dbReference type="PANTHER" id="PTHR12917">
    <property type="entry name" value="ASPARTYL PROTEASE DDI-RELATED"/>
    <property type="match status" value="1"/>
</dbReference>
<name>A0A6P6RWP9_9EIME</name>
<organism evidence="6 7">
    <name type="scientific">Cyclospora cayetanensis</name>
    <dbReference type="NCBI Taxonomy" id="88456"/>
    <lineage>
        <taxon>Eukaryota</taxon>
        <taxon>Sar</taxon>
        <taxon>Alveolata</taxon>
        <taxon>Apicomplexa</taxon>
        <taxon>Conoidasida</taxon>
        <taxon>Coccidia</taxon>
        <taxon>Eucoccidiorida</taxon>
        <taxon>Eimeriorina</taxon>
        <taxon>Eimeriidae</taxon>
        <taxon>Cyclospora</taxon>
    </lineage>
</organism>
<evidence type="ECO:0000313" key="6">
    <source>
        <dbReference type="Proteomes" id="UP000515125"/>
    </source>
</evidence>
<dbReference type="OrthoDB" id="1047367at2759"/>
<evidence type="ECO:0000256" key="1">
    <source>
        <dbReference type="ARBA" id="ARBA00009136"/>
    </source>
</evidence>
<protein>
    <submittedName>
        <fullName evidence="7">Protein DDI1 homolog 2</fullName>
    </submittedName>
</protein>
<evidence type="ECO:0000256" key="3">
    <source>
        <dbReference type="ARBA" id="ARBA00022750"/>
    </source>
</evidence>
<dbReference type="Gene3D" id="3.10.20.90">
    <property type="entry name" value="Phosphatidylinositol 3-kinase Catalytic Subunit, Chain A, domain 1"/>
    <property type="match status" value="1"/>
</dbReference>
<keyword evidence="2" id="KW-0645">Protease</keyword>